<evidence type="ECO:0000256" key="6">
    <source>
        <dbReference type="ARBA" id="ARBA00022960"/>
    </source>
</evidence>
<evidence type="ECO:0000256" key="4">
    <source>
        <dbReference type="ARBA" id="ARBA00022741"/>
    </source>
</evidence>
<comment type="pathway">
    <text evidence="10 11">Cell wall biogenesis; peptidoglycan biosynthesis.</text>
</comment>
<accession>A0ABQ5TGA0</accession>
<reference evidence="15 16" key="1">
    <citation type="submission" date="2023-02" db="EMBL/GenBank/DDBJ databases">
        <title>Oceanobacillus kimchii IFOP_LL358 isolated form Alexandrium catenella lab strain.</title>
        <authorList>
            <person name="Gajardo G."/>
            <person name="Ueki S."/>
            <person name="Maruyama F."/>
        </authorList>
    </citation>
    <scope>NUCLEOTIDE SEQUENCE [LARGE SCALE GENOMIC DNA]</scope>
    <source>
        <strain evidence="15 16">IFOP_LL358</strain>
    </source>
</reference>
<evidence type="ECO:0000313" key="16">
    <source>
        <dbReference type="Proteomes" id="UP001275436"/>
    </source>
</evidence>
<comment type="caution">
    <text evidence="15">The sequence shown here is derived from an EMBL/GenBank/DDBJ whole genome shotgun (WGS) entry which is preliminary data.</text>
</comment>
<keyword evidence="2 10" id="KW-0436">Ligase</keyword>
<keyword evidence="4 10" id="KW-0547">Nucleotide-binding</keyword>
<dbReference type="InterPro" id="IPR004101">
    <property type="entry name" value="Mur_ligase_C"/>
</dbReference>
<dbReference type="Proteomes" id="UP001275436">
    <property type="component" value="Unassembled WGS sequence"/>
</dbReference>
<evidence type="ECO:0000256" key="7">
    <source>
        <dbReference type="ARBA" id="ARBA00022984"/>
    </source>
</evidence>
<evidence type="ECO:0000259" key="14">
    <source>
        <dbReference type="Pfam" id="PF08245"/>
    </source>
</evidence>
<dbReference type="InterPro" id="IPR051046">
    <property type="entry name" value="MurCDEF_CellWall_CoF430Synth"/>
</dbReference>
<dbReference type="RefSeq" id="WP_069685936.1">
    <property type="nucleotide sequence ID" value="NZ_BSKO01000001.1"/>
</dbReference>
<dbReference type="SUPFAM" id="SSF63418">
    <property type="entry name" value="MurE/MurF N-terminal domain"/>
    <property type="match status" value="1"/>
</dbReference>
<sequence length="455" mass="51218">MLFTAKWLAELFPKHQGEINTTISIEEVTRDTRQPSSNALYIPIVGEKFDGHDFIFDAIRNGAVATLWDKSINLPEEWDDSFPVFFVDDTILAIQQLAKSYRQRVNPIVIGVTGSNGKTTTKDLITSVVKTSYKTAATQGNLNNHIGLPLTILSMQSDTQVLVLEMGMSQFGEIKLLSNIAEPDYTVITNIGESHIENLGSRQGIAKAKLEIIEGMKSKGKLFIDDDEPLLSKENIGIDHSQITGIGFTKQSDIFVSNVKVHPNRTSFQIADEAYYVNLLGKHHAKNAAFAYSIGKALNISHEKMQIALNKLEVTGMRFELKRGKNGVHIINDAYNASATSMKASIQVVKEMEGFQSKILVLGDILELGTYSEHYHRSVVEVIDPRISEIYTYGEHAFYIYDEIVKQHPEVNVHYIKQREDVVPLLRKHLNNKTLILFKASRGMKFEMFIEELQQ</sequence>
<evidence type="ECO:0000256" key="9">
    <source>
        <dbReference type="ARBA" id="ARBA00023316"/>
    </source>
</evidence>
<proteinExistence type="inferred from homology"/>
<keyword evidence="8 10" id="KW-0131">Cell cycle</keyword>
<protein>
    <recommendedName>
        <fullName evidence="10 11">UDP-N-acetylmuramoyl-tripeptide--D-alanyl-D-alanine ligase</fullName>
        <ecNumber evidence="10 11">6.3.2.10</ecNumber>
    </recommendedName>
    <alternativeName>
        <fullName evidence="10">D-alanyl-D-alanine-adding enzyme</fullName>
    </alternativeName>
</protein>
<name>A0ABQ5TGA0_9BACI</name>
<feature type="domain" description="Mur ligase N-terminal catalytic" evidence="12">
    <location>
        <begin position="25"/>
        <end position="88"/>
    </location>
</feature>
<evidence type="ECO:0000256" key="3">
    <source>
        <dbReference type="ARBA" id="ARBA00022618"/>
    </source>
</evidence>
<evidence type="ECO:0000256" key="1">
    <source>
        <dbReference type="ARBA" id="ARBA00022490"/>
    </source>
</evidence>
<dbReference type="Pfam" id="PF02875">
    <property type="entry name" value="Mur_ligase_C"/>
    <property type="match status" value="1"/>
</dbReference>
<dbReference type="HAMAP" id="MF_02019">
    <property type="entry name" value="MurF"/>
    <property type="match status" value="1"/>
</dbReference>
<dbReference type="Pfam" id="PF01225">
    <property type="entry name" value="Mur_ligase"/>
    <property type="match status" value="1"/>
</dbReference>
<comment type="catalytic activity">
    <reaction evidence="10 11">
        <text>D-alanyl-D-alanine + UDP-N-acetyl-alpha-D-muramoyl-L-alanyl-gamma-D-glutamyl-meso-2,6-diaminopimelate + ATP = UDP-N-acetyl-alpha-D-muramoyl-L-alanyl-gamma-D-glutamyl-meso-2,6-diaminopimeloyl-D-alanyl-D-alanine + ADP + phosphate + H(+)</text>
        <dbReference type="Rhea" id="RHEA:28374"/>
        <dbReference type="ChEBI" id="CHEBI:15378"/>
        <dbReference type="ChEBI" id="CHEBI:30616"/>
        <dbReference type="ChEBI" id="CHEBI:43474"/>
        <dbReference type="ChEBI" id="CHEBI:57822"/>
        <dbReference type="ChEBI" id="CHEBI:61386"/>
        <dbReference type="ChEBI" id="CHEBI:83905"/>
        <dbReference type="ChEBI" id="CHEBI:456216"/>
        <dbReference type="EC" id="6.3.2.10"/>
    </reaction>
</comment>
<dbReference type="SUPFAM" id="SSF53244">
    <property type="entry name" value="MurD-like peptide ligases, peptide-binding domain"/>
    <property type="match status" value="1"/>
</dbReference>
<evidence type="ECO:0000313" key="15">
    <source>
        <dbReference type="EMBL" id="GLO65904.1"/>
    </source>
</evidence>
<dbReference type="InterPro" id="IPR036565">
    <property type="entry name" value="Mur-like_cat_sf"/>
</dbReference>
<feature type="binding site" evidence="10">
    <location>
        <begin position="114"/>
        <end position="120"/>
    </location>
    <ligand>
        <name>ATP</name>
        <dbReference type="ChEBI" id="CHEBI:30616"/>
    </ligand>
</feature>
<keyword evidence="1 10" id="KW-0963">Cytoplasm</keyword>
<dbReference type="PANTHER" id="PTHR43024:SF1">
    <property type="entry name" value="UDP-N-ACETYLMURAMOYL-TRIPEPTIDE--D-ALANYL-D-ALANINE LIGASE"/>
    <property type="match status" value="1"/>
</dbReference>
<dbReference type="InterPro" id="IPR013221">
    <property type="entry name" value="Mur_ligase_cen"/>
</dbReference>
<evidence type="ECO:0000259" key="13">
    <source>
        <dbReference type="Pfam" id="PF02875"/>
    </source>
</evidence>
<feature type="domain" description="Mur ligase C-terminal" evidence="13">
    <location>
        <begin position="317"/>
        <end position="442"/>
    </location>
</feature>
<evidence type="ECO:0000256" key="5">
    <source>
        <dbReference type="ARBA" id="ARBA00022840"/>
    </source>
</evidence>
<comment type="similarity">
    <text evidence="10">Belongs to the MurCDEF family. MurF subfamily.</text>
</comment>
<evidence type="ECO:0000259" key="12">
    <source>
        <dbReference type="Pfam" id="PF01225"/>
    </source>
</evidence>
<dbReference type="Gene3D" id="3.40.1190.10">
    <property type="entry name" value="Mur-like, catalytic domain"/>
    <property type="match status" value="1"/>
</dbReference>
<dbReference type="NCBIfam" id="TIGR01143">
    <property type="entry name" value="murF"/>
    <property type="match status" value="1"/>
</dbReference>
<dbReference type="InterPro" id="IPR005863">
    <property type="entry name" value="UDP-N-AcMur_synth"/>
</dbReference>
<keyword evidence="5 10" id="KW-0067">ATP-binding</keyword>
<dbReference type="EMBL" id="BSKO01000001">
    <property type="protein sequence ID" value="GLO65904.1"/>
    <property type="molecule type" value="Genomic_DNA"/>
</dbReference>
<dbReference type="EC" id="6.3.2.10" evidence="10 11"/>
<keyword evidence="6 10" id="KW-0133">Cell shape</keyword>
<dbReference type="InterPro" id="IPR000713">
    <property type="entry name" value="Mur_ligase_N"/>
</dbReference>
<dbReference type="Gene3D" id="3.40.1390.10">
    <property type="entry name" value="MurE/MurF, N-terminal domain"/>
    <property type="match status" value="1"/>
</dbReference>
<dbReference type="Gene3D" id="3.90.190.20">
    <property type="entry name" value="Mur ligase, C-terminal domain"/>
    <property type="match status" value="1"/>
</dbReference>
<keyword evidence="3 10" id="KW-0132">Cell division</keyword>
<comment type="subcellular location">
    <subcellularLocation>
        <location evidence="10 11">Cytoplasm</location>
    </subcellularLocation>
</comment>
<evidence type="ECO:0000256" key="10">
    <source>
        <dbReference type="HAMAP-Rule" id="MF_02019"/>
    </source>
</evidence>
<gene>
    <name evidence="10 15" type="primary">murF</name>
    <name evidence="15" type="ORF">MACH08_16880</name>
</gene>
<organism evidence="15 16">
    <name type="scientific">Oceanobacillus kimchii</name>
    <dbReference type="NCBI Taxonomy" id="746691"/>
    <lineage>
        <taxon>Bacteria</taxon>
        <taxon>Bacillati</taxon>
        <taxon>Bacillota</taxon>
        <taxon>Bacilli</taxon>
        <taxon>Bacillales</taxon>
        <taxon>Bacillaceae</taxon>
        <taxon>Oceanobacillus</taxon>
    </lineage>
</organism>
<evidence type="ECO:0000256" key="11">
    <source>
        <dbReference type="RuleBase" id="RU004136"/>
    </source>
</evidence>
<dbReference type="InterPro" id="IPR036615">
    <property type="entry name" value="Mur_ligase_C_dom_sf"/>
</dbReference>
<dbReference type="PANTHER" id="PTHR43024">
    <property type="entry name" value="UDP-N-ACETYLMURAMOYL-TRIPEPTIDE--D-ALANYL-D-ALANINE LIGASE"/>
    <property type="match status" value="1"/>
</dbReference>
<keyword evidence="7 10" id="KW-0573">Peptidoglycan synthesis</keyword>
<keyword evidence="16" id="KW-1185">Reference proteome</keyword>
<keyword evidence="9 10" id="KW-0961">Cell wall biogenesis/degradation</keyword>
<dbReference type="SUPFAM" id="SSF53623">
    <property type="entry name" value="MurD-like peptide ligases, catalytic domain"/>
    <property type="match status" value="1"/>
</dbReference>
<dbReference type="InterPro" id="IPR035911">
    <property type="entry name" value="MurE/MurF_N"/>
</dbReference>
<dbReference type="GO" id="GO:0016874">
    <property type="term" value="F:ligase activity"/>
    <property type="evidence" value="ECO:0007669"/>
    <property type="project" value="UniProtKB-KW"/>
</dbReference>
<comment type="function">
    <text evidence="10 11">Involved in cell wall formation. Catalyzes the final step in the synthesis of UDP-N-acetylmuramoyl-pentapeptide, the precursor of murein.</text>
</comment>
<evidence type="ECO:0000256" key="8">
    <source>
        <dbReference type="ARBA" id="ARBA00023306"/>
    </source>
</evidence>
<dbReference type="Pfam" id="PF08245">
    <property type="entry name" value="Mur_ligase_M"/>
    <property type="match status" value="1"/>
</dbReference>
<feature type="domain" description="Mur ligase central" evidence="14">
    <location>
        <begin position="112"/>
        <end position="292"/>
    </location>
</feature>
<evidence type="ECO:0000256" key="2">
    <source>
        <dbReference type="ARBA" id="ARBA00022598"/>
    </source>
</evidence>